<evidence type="ECO:0000313" key="1">
    <source>
        <dbReference type="EMBL" id="AKF07492.1"/>
    </source>
</evidence>
<name>A0A0F6W4W4_9BACT</name>
<proteinExistence type="predicted"/>
<organism evidence="1 2">
    <name type="scientific">Sandaracinus amylolyticus</name>
    <dbReference type="NCBI Taxonomy" id="927083"/>
    <lineage>
        <taxon>Bacteria</taxon>
        <taxon>Pseudomonadati</taxon>
        <taxon>Myxococcota</taxon>
        <taxon>Polyangia</taxon>
        <taxon>Polyangiales</taxon>
        <taxon>Sandaracinaceae</taxon>
        <taxon>Sandaracinus</taxon>
    </lineage>
</organism>
<dbReference type="RefSeq" id="WP_053234743.1">
    <property type="nucleotide sequence ID" value="NZ_CP011125.1"/>
</dbReference>
<dbReference type="InterPro" id="IPR008508">
    <property type="entry name" value="Bax1"/>
</dbReference>
<reference evidence="1 2" key="1">
    <citation type="submission" date="2015-03" db="EMBL/GenBank/DDBJ databases">
        <title>Genome assembly of Sandaracinus amylolyticus DSM 53668.</title>
        <authorList>
            <person name="Sharma G."/>
            <person name="Subramanian S."/>
        </authorList>
    </citation>
    <scope>NUCLEOTIDE SEQUENCE [LARGE SCALE GENOMIC DNA]</scope>
    <source>
        <strain evidence="1 2">DSM 53668</strain>
    </source>
</reference>
<dbReference type="STRING" id="927083.DB32_004641"/>
<gene>
    <name evidence="1" type="ORF">DB32_004641</name>
</gene>
<dbReference type="PANTHER" id="PTHR39640:SF1">
    <property type="entry name" value="DUF790 FAMILY PROTEIN"/>
    <property type="match status" value="1"/>
</dbReference>
<dbReference type="OrthoDB" id="5292613at2"/>
<sequence>MLTPDLVHARRQKDELKLVGLGARREQAMELAEMVVELAKEHVGRPREELEQAWQAIEVEPRDRKLLDGMTKLVEDALVFDSEVGDDAPALRAEVFRRATEARRALGDDALLDRSSVLADVATKHGMDPETLDRALYGDLRSAHLLREVRAPGPRALVEGYDLAQAQAVLLRATKVVAILEDIEPAAMRALFRKLKFLRLLYSIRAEGPGKWRLDIDGPFSLFESVTKYGLALALALPAIASSGTHRVVADVRWGKERLPLRFVMEGSALGSPKERGRDEIPARLSDEAEALRARIEEKGGAWRAEVADVILDLPGVGACVPDLVCTHRASGARVLVEVMGYWSRDAVWKRVELAEKGLSEPVLFCVSERLRVSEAVLPDDAPAALLVFKGVIPIGALLEKLEALRRR</sequence>
<dbReference type="Pfam" id="PF05626">
    <property type="entry name" value="DUF790"/>
    <property type="match status" value="1"/>
</dbReference>
<evidence type="ECO:0008006" key="3">
    <source>
        <dbReference type="Google" id="ProtNLM"/>
    </source>
</evidence>
<dbReference type="AlphaFoldDB" id="A0A0F6W4W4"/>
<dbReference type="PANTHER" id="PTHR39640">
    <property type="entry name" value="VNG6129C"/>
    <property type="match status" value="1"/>
</dbReference>
<dbReference type="EMBL" id="CP011125">
    <property type="protein sequence ID" value="AKF07492.1"/>
    <property type="molecule type" value="Genomic_DNA"/>
</dbReference>
<protein>
    <recommendedName>
        <fullName evidence="3">DUF790 family protein</fullName>
    </recommendedName>
</protein>
<dbReference type="Proteomes" id="UP000034883">
    <property type="component" value="Chromosome"/>
</dbReference>
<evidence type="ECO:0000313" key="2">
    <source>
        <dbReference type="Proteomes" id="UP000034883"/>
    </source>
</evidence>
<accession>A0A0F6W4W4</accession>
<keyword evidence="2" id="KW-1185">Reference proteome</keyword>
<dbReference type="KEGG" id="samy:DB32_004641"/>